<organism evidence="1">
    <name type="scientific">marine sediment metagenome</name>
    <dbReference type="NCBI Taxonomy" id="412755"/>
    <lineage>
        <taxon>unclassified sequences</taxon>
        <taxon>metagenomes</taxon>
        <taxon>ecological metagenomes</taxon>
    </lineage>
</organism>
<evidence type="ECO:0000313" key="1">
    <source>
        <dbReference type="EMBL" id="GAG19447.1"/>
    </source>
</evidence>
<dbReference type="EMBL" id="BARS01035518">
    <property type="protein sequence ID" value="GAG19447.1"/>
    <property type="molecule type" value="Genomic_DNA"/>
</dbReference>
<dbReference type="AlphaFoldDB" id="X0W8A0"/>
<name>X0W8A0_9ZZZZ</name>
<sequence>MNVEGTDLIKGNTGFTLIACFSFRGNIHAVDHLGKYSCAGGFADTTGSAKKVGMTQMIIFNSIFKGSSDGMLSDYR</sequence>
<comment type="caution">
    <text evidence="1">The sequence shown here is derived from an EMBL/GenBank/DDBJ whole genome shotgun (WGS) entry which is preliminary data.</text>
</comment>
<accession>X0W8A0</accession>
<reference evidence="1" key="1">
    <citation type="journal article" date="2014" name="Front. Microbiol.">
        <title>High frequency of phylogenetically diverse reductive dehalogenase-homologous genes in deep subseafloor sedimentary metagenomes.</title>
        <authorList>
            <person name="Kawai M."/>
            <person name="Futagami T."/>
            <person name="Toyoda A."/>
            <person name="Takaki Y."/>
            <person name="Nishi S."/>
            <person name="Hori S."/>
            <person name="Arai W."/>
            <person name="Tsubouchi T."/>
            <person name="Morono Y."/>
            <person name="Uchiyama I."/>
            <person name="Ito T."/>
            <person name="Fujiyama A."/>
            <person name="Inagaki F."/>
            <person name="Takami H."/>
        </authorList>
    </citation>
    <scope>NUCLEOTIDE SEQUENCE</scope>
    <source>
        <strain evidence="1">Expedition CK06-06</strain>
    </source>
</reference>
<proteinExistence type="predicted"/>
<protein>
    <submittedName>
        <fullName evidence="1">Uncharacterized protein</fullName>
    </submittedName>
</protein>
<gene>
    <name evidence="1" type="ORF">S01H1_54715</name>
</gene>